<dbReference type="SMART" id="SM00228">
    <property type="entry name" value="PDZ"/>
    <property type="match status" value="2"/>
</dbReference>
<dbReference type="KEGG" id="lul:LPB138_00040"/>
<dbReference type="InterPro" id="IPR009003">
    <property type="entry name" value="Peptidase_S1_PA"/>
</dbReference>
<dbReference type="Pfam" id="PF13365">
    <property type="entry name" value="Trypsin_2"/>
    <property type="match status" value="1"/>
</dbReference>
<dbReference type="SUPFAM" id="SSF50156">
    <property type="entry name" value="PDZ domain-like"/>
    <property type="match status" value="2"/>
</dbReference>
<dbReference type="EMBL" id="CP017478">
    <property type="protein sequence ID" value="AOW19173.1"/>
    <property type="molecule type" value="Genomic_DNA"/>
</dbReference>
<dbReference type="PANTHER" id="PTHR22939">
    <property type="entry name" value="SERINE PROTEASE FAMILY S1C HTRA-RELATED"/>
    <property type="match status" value="1"/>
</dbReference>
<keyword evidence="3" id="KW-0378">Hydrolase</keyword>
<dbReference type="InterPro" id="IPR036034">
    <property type="entry name" value="PDZ_sf"/>
</dbReference>
<dbReference type="InterPro" id="IPR001478">
    <property type="entry name" value="PDZ"/>
</dbReference>
<dbReference type="Gene3D" id="2.40.10.120">
    <property type="match status" value="1"/>
</dbReference>
<dbReference type="PRINTS" id="PR00834">
    <property type="entry name" value="PROTEASES2C"/>
</dbReference>
<organism evidence="5 6">
    <name type="scientific">Urechidicola croceus</name>
    <dbReference type="NCBI Taxonomy" id="1850246"/>
    <lineage>
        <taxon>Bacteria</taxon>
        <taxon>Pseudomonadati</taxon>
        <taxon>Bacteroidota</taxon>
        <taxon>Flavobacteriia</taxon>
        <taxon>Flavobacteriales</taxon>
        <taxon>Flavobacteriaceae</taxon>
        <taxon>Urechidicola</taxon>
    </lineage>
</organism>
<accession>A0A1D8P3M9</accession>
<dbReference type="OrthoDB" id="9758917at2"/>
<dbReference type="RefSeq" id="WP_070235303.1">
    <property type="nucleotide sequence ID" value="NZ_CP017478.1"/>
</dbReference>
<evidence type="ECO:0000313" key="5">
    <source>
        <dbReference type="EMBL" id="AOW19173.1"/>
    </source>
</evidence>
<dbReference type="Pfam" id="PF13180">
    <property type="entry name" value="PDZ_2"/>
    <property type="match status" value="1"/>
</dbReference>
<dbReference type="InterPro" id="IPR001940">
    <property type="entry name" value="Peptidase_S1C"/>
</dbReference>
<comment type="similarity">
    <text evidence="1">Belongs to the peptidase S1C family.</text>
</comment>
<dbReference type="Gene3D" id="2.30.42.10">
    <property type="match status" value="2"/>
</dbReference>
<dbReference type="STRING" id="1850246.LPB138_00040"/>
<evidence type="ECO:0000256" key="3">
    <source>
        <dbReference type="ARBA" id="ARBA00022801"/>
    </source>
</evidence>
<evidence type="ECO:0000256" key="1">
    <source>
        <dbReference type="ARBA" id="ARBA00010541"/>
    </source>
</evidence>
<dbReference type="GO" id="GO:0006508">
    <property type="term" value="P:proteolysis"/>
    <property type="evidence" value="ECO:0007669"/>
    <property type="project" value="UniProtKB-KW"/>
</dbReference>
<dbReference type="SUPFAM" id="SSF50494">
    <property type="entry name" value="Trypsin-like serine proteases"/>
    <property type="match status" value="1"/>
</dbReference>
<feature type="domain" description="PDZ" evidence="4">
    <location>
        <begin position="280"/>
        <end position="362"/>
    </location>
</feature>
<keyword evidence="2 5" id="KW-0645">Protease</keyword>
<evidence type="ECO:0000313" key="6">
    <source>
        <dbReference type="Proteomes" id="UP000176050"/>
    </source>
</evidence>
<dbReference type="Proteomes" id="UP000176050">
    <property type="component" value="Chromosome"/>
</dbReference>
<proteinExistence type="inferred from homology"/>
<sequence>MKKILSLVLVSALGGALTLGTYKVFIEKPQVVSQQQESPNDLNNIKTNFNTVPTYAAEVTDFTMASEKTLDAVVHVKNRSVYTTRNPIEELFYGNSSGAKRVQIGMGSGVIVSSDGYIITNNHVINGANEIEIILNDKKTYIGELVGTDVTNDIALVKIDAKDLPYVTFGDSDNVKVGEWVLAVGNPYNLTATVTAGIISAKGRDLLGNNQIESYIQTDAVVNSGNSGGALVNTQGELVGINTMITSTTGSYIGYSFAVPSNIAKKVIEDIIEYGNVQRAFIGINYRELNGDNNKEFSVPNTEGVIVTNVLAESGAEIAGVKENDIIVKANNVKISTFADLNGFLNTKRPDDIVDFTIVRNGKQKIIPVKLYKNVTTAVNQIGLNLENLELKEAKKYNLKHGVKISNINNEKLEYLGLRRGQIITNINGKEIQNVDDVNTVISGLGKTDKIVIEVLTENGVRERYLFR</sequence>
<reference evidence="5 6" key="1">
    <citation type="submission" date="2016-10" db="EMBL/GenBank/DDBJ databases">
        <title>Lutibacter sp. LPB0138, isolated from marine gastropod.</title>
        <authorList>
            <person name="Kim E."/>
            <person name="Yi H."/>
        </authorList>
    </citation>
    <scope>NUCLEOTIDE SEQUENCE [LARGE SCALE GENOMIC DNA]</scope>
    <source>
        <strain evidence="5 6">LPB0138</strain>
    </source>
</reference>
<dbReference type="PANTHER" id="PTHR22939:SF129">
    <property type="entry name" value="SERINE PROTEASE HTRA2, MITOCHONDRIAL"/>
    <property type="match status" value="1"/>
</dbReference>
<evidence type="ECO:0000259" key="4">
    <source>
        <dbReference type="SMART" id="SM00228"/>
    </source>
</evidence>
<protein>
    <submittedName>
        <fullName evidence="5">Serine protease</fullName>
    </submittedName>
</protein>
<gene>
    <name evidence="5" type="ORF">LPB138_00040</name>
</gene>
<feature type="domain" description="PDZ" evidence="4">
    <location>
        <begin position="380"/>
        <end position="459"/>
    </location>
</feature>
<dbReference type="GO" id="GO:0004252">
    <property type="term" value="F:serine-type endopeptidase activity"/>
    <property type="evidence" value="ECO:0007669"/>
    <property type="project" value="InterPro"/>
</dbReference>
<dbReference type="AlphaFoldDB" id="A0A1D8P3M9"/>
<evidence type="ECO:0000256" key="2">
    <source>
        <dbReference type="ARBA" id="ARBA00022670"/>
    </source>
</evidence>
<name>A0A1D8P3M9_9FLAO</name>
<keyword evidence="6" id="KW-1185">Reference proteome</keyword>